<evidence type="ECO:0000313" key="2">
    <source>
        <dbReference type="Proteomes" id="UP000242415"/>
    </source>
</evidence>
<dbReference type="STRING" id="405436.SAMN05444365_101828"/>
<protein>
    <recommendedName>
        <fullName evidence="3">Cholesterol esterase</fullName>
    </recommendedName>
</protein>
<reference evidence="2" key="1">
    <citation type="submission" date="2016-10" db="EMBL/GenBank/DDBJ databases">
        <authorList>
            <person name="Varghese N."/>
            <person name="Submissions S."/>
        </authorList>
    </citation>
    <scope>NUCLEOTIDE SEQUENCE [LARGE SCALE GENOMIC DNA]</scope>
    <source>
        <strain evidence="2">DSM 45245</strain>
    </source>
</reference>
<evidence type="ECO:0008006" key="3">
    <source>
        <dbReference type="Google" id="ProtNLM"/>
    </source>
</evidence>
<sequence length="205" mass="20725">MKVSQGSAVQGRTRWRRFAVAMVPAAAVAGAIVFGMANGAIAASFAVSGQTFKVSASKLEGDGFAQYGGLVHDRTGAESPVAVSGIRSAKLYDLCQSVKVPGAPIVLTINAGGDGDPATASNLMIDMNSLEGDATFTNIEIGRDASTLDAGPASAKGQAGAFGQQADSVVITDLKQVARSTSAGTFALTGLKLNLNVGPNAKECF</sequence>
<keyword evidence="2" id="KW-1185">Reference proteome</keyword>
<dbReference type="EMBL" id="FNPH01000001">
    <property type="protein sequence ID" value="SDY14588.1"/>
    <property type="molecule type" value="Genomic_DNA"/>
</dbReference>
<gene>
    <name evidence="1" type="ORF">SAMN05444365_101828</name>
</gene>
<dbReference type="Pfam" id="PF19741">
    <property type="entry name" value="DUF6230"/>
    <property type="match status" value="1"/>
</dbReference>
<accession>A0A1H3HIF4</accession>
<dbReference type="InterPro" id="IPR046198">
    <property type="entry name" value="DUF6230"/>
</dbReference>
<dbReference type="AlphaFoldDB" id="A0A1H3HIF4"/>
<proteinExistence type="predicted"/>
<name>A0A1H3HIF4_9ACTN</name>
<dbReference type="Proteomes" id="UP000242415">
    <property type="component" value="Unassembled WGS sequence"/>
</dbReference>
<organism evidence="1 2">
    <name type="scientific">Micromonospora pattaloongensis</name>
    <dbReference type="NCBI Taxonomy" id="405436"/>
    <lineage>
        <taxon>Bacteria</taxon>
        <taxon>Bacillati</taxon>
        <taxon>Actinomycetota</taxon>
        <taxon>Actinomycetes</taxon>
        <taxon>Micromonosporales</taxon>
        <taxon>Micromonosporaceae</taxon>
        <taxon>Micromonospora</taxon>
    </lineage>
</organism>
<evidence type="ECO:0000313" key="1">
    <source>
        <dbReference type="EMBL" id="SDY14588.1"/>
    </source>
</evidence>